<name>A0A830DZ87_9CREN</name>
<feature type="transmembrane region" description="Helical" evidence="6">
    <location>
        <begin position="100"/>
        <end position="119"/>
    </location>
</feature>
<accession>A0A830DZ87</accession>
<proteinExistence type="inferred from homology"/>
<dbReference type="PANTHER" id="PTHR13353:SF5">
    <property type="entry name" value="TRANSMEMBRANE PROTEIN 19"/>
    <property type="match status" value="1"/>
</dbReference>
<dbReference type="PANTHER" id="PTHR13353">
    <property type="entry name" value="TRANSMEMBRANE PROTEIN 19"/>
    <property type="match status" value="1"/>
</dbReference>
<evidence type="ECO:0000256" key="1">
    <source>
        <dbReference type="ARBA" id="ARBA00004141"/>
    </source>
</evidence>
<reference evidence="8" key="2">
    <citation type="submission" date="2020-09" db="EMBL/GenBank/DDBJ databases">
        <authorList>
            <person name="Sun Q."/>
            <person name="Ohkuma M."/>
        </authorList>
    </citation>
    <scope>NUCLEOTIDE SEQUENCE</scope>
    <source>
        <strain evidence="8">JCM 11219</strain>
    </source>
</reference>
<dbReference type="OrthoDB" id="28948at2157"/>
<evidence type="ECO:0000256" key="3">
    <source>
        <dbReference type="ARBA" id="ARBA00022692"/>
    </source>
</evidence>
<evidence type="ECO:0000313" key="7">
    <source>
        <dbReference type="EMBL" id="BDR92194.1"/>
    </source>
</evidence>
<evidence type="ECO:0000313" key="10">
    <source>
        <dbReference type="Proteomes" id="UP001060771"/>
    </source>
</evidence>
<evidence type="ECO:0000256" key="5">
    <source>
        <dbReference type="ARBA" id="ARBA00023136"/>
    </source>
</evidence>
<dbReference type="EMBL" id="BMNM01000001">
    <property type="protein sequence ID" value="GGI67207.1"/>
    <property type="molecule type" value="Genomic_DNA"/>
</dbReference>
<keyword evidence="3 6" id="KW-0812">Transmembrane</keyword>
<dbReference type="InterPro" id="IPR002794">
    <property type="entry name" value="DUF92_TMEM19"/>
</dbReference>
<evidence type="ECO:0008006" key="11">
    <source>
        <dbReference type="Google" id="ProtNLM"/>
    </source>
</evidence>
<dbReference type="AlphaFoldDB" id="A0A830DZ87"/>
<dbReference type="RefSeq" id="WP_188602182.1">
    <property type="nucleotide sequence ID" value="NZ_AP026830.1"/>
</dbReference>
<protein>
    <recommendedName>
        <fullName evidence="11">DUF92 domain-containing protein</fullName>
    </recommendedName>
</protein>
<dbReference type="Proteomes" id="UP001060771">
    <property type="component" value="Chromosome"/>
</dbReference>
<keyword evidence="10" id="KW-1185">Reference proteome</keyword>
<dbReference type="GeneID" id="76206836"/>
<evidence type="ECO:0000256" key="4">
    <source>
        <dbReference type="ARBA" id="ARBA00022989"/>
    </source>
</evidence>
<reference evidence="7" key="4">
    <citation type="journal article" date="2023" name="Microbiol. Resour. Announc.">
        <title>Complete Genome Sequence of Vulcanisaeta souniana Strain IC-059, a Hyperthermophilic Archaeon Isolated from Hot Spring Water in Japan.</title>
        <authorList>
            <person name="Kato S."/>
            <person name="Itoh T."/>
            <person name="Wu L."/>
            <person name="Ma J."/>
            <person name="Ohkuma M."/>
        </authorList>
    </citation>
    <scope>NUCLEOTIDE SEQUENCE</scope>
    <source>
        <strain evidence="7">JCM 11219</strain>
    </source>
</reference>
<feature type="transmembrane region" description="Helical" evidence="6">
    <location>
        <begin position="48"/>
        <end position="69"/>
    </location>
</feature>
<sequence length="305" mass="32753">MHGLTVSINDPLIIYPLIIIIALIISLVLAFAALRIRVITRDAVIPSTLVGFMILLGGPSSILPFIVFLGSSSALTKIGIEKKEELGAAEDVKGRNWKQVLAVGLVPSTLALLAGAAYFNRDMLIYQVLITASVTGIAYSNADTWASELGVLSRSKPRLIVRPWVTVDPGVSGGVTLLGELSSFLGSSTIALTYLGVQYLLRFLGFINTVNPWLVAIVLILGYLGEVLDSVFGALFQPKYRCPRCGIMTDRNVHVCGERTVRVMGSYDLENEDVNLLVSAITAAVSLAVLLLIFSSRAIITGFIS</sequence>
<evidence type="ECO:0000256" key="6">
    <source>
        <dbReference type="SAM" id="Phobius"/>
    </source>
</evidence>
<dbReference type="GO" id="GO:0016020">
    <property type="term" value="C:membrane"/>
    <property type="evidence" value="ECO:0007669"/>
    <property type="project" value="UniProtKB-SubCell"/>
</dbReference>
<feature type="transmembrane region" description="Helical" evidence="6">
    <location>
        <begin position="12"/>
        <end position="36"/>
    </location>
</feature>
<gene>
    <name evidence="8" type="ORF">GCM10007112_00220</name>
    <name evidence="7" type="ORF">Vsou_12870</name>
</gene>
<keyword evidence="4 6" id="KW-1133">Transmembrane helix</keyword>
<reference evidence="8" key="1">
    <citation type="journal article" date="2014" name="Int. J. Syst. Evol. Microbiol.">
        <title>Complete genome sequence of Corynebacterium casei LMG S-19264T (=DSM 44701T), isolated from a smear-ripened cheese.</title>
        <authorList>
            <consortium name="US DOE Joint Genome Institute (JGI-PGF)"/>
            <person name="Walter F."/>
            <person name="Albersmeier A."/>
            <person name="Kalinowski J."/>
            <person name="Ruckert C."/>
        </authorList>
    </citation>
    <scope>NUCLEOTIDE SEQUENCE</scope>
    <source>
        <strain evidence="8">JCM 11219</strain>
    </source>
</reference>
<evidence type="ECO:0000313" key="9">
    <source>
        <dbReference type="Proteomes" id="UP000657075"/>
    </source>
</evidence>
<keyword evidence="5 6" id="KW-0472">Membrane</keyword>
<evidence type="ECO:0000256" key="2">
    <source>
        <dbReference type="ARBA" id="ARBA00009012"/>
    </source>
</evidence>
<reference evidence="10" key="3">
    <citation type="submission" date="2022-09" db="EMBL/GenBank/DDBJ databases">
        <title>Complete genome sequence of Vulcanisaeta souniana.</title>
        <authorList>
            <person name="Kato S."/>
            <person name="Itoh T."/>
            <person name="Ohkuma M."/>
        </authorList>
    </citation>
    <scope>NUCLEOTIDE SEQUENCE [LARGE SCALE GENOMIC DNA]</scope>
    <source>
        <strain evidence="10">JCM 11219</strain>
    </source>
</reference>
<evidence type="ECO:0000313" key="8">
    <source>
        <dbReference type="EMBL" id="GGI67207.1"/>
    </source>
</evidence>
<comment type="similarity">
    <text evidence="2">Belongs to the TMEM19 family.</text>
</comment>
<dbReference type="EMBL" id="AP026830">
    <property type="protein sequence ID" value="BDR92194.1"/>
    <property type="molecule type" value="Genomic_DNA"/>
</dbReference>
<organism evidence="8 9">
    <name type="scientific">Vulcanisaeta souniana JCM 11219</name>
    <dbReference type="NCBI Taxonomy" id="1293586"/>
    <lineage>
        <taxon>Archaea</taxon>
        <taxon>Thermoproteota</taxon>
        <taxon>Thermoprotei</taxon>
        <taxon>Thermoproteales</taxon>
        <taxon>Thermoproteaceae</taxon>
        <taxon>Vulcanisaeta</taxon>
    </lineage>
</organism>
<feature type="transmembrane region" description="Helical" evidence="6">
    <location>
        <begin position="213"/>
        <end position="236"/>
    </location>
</feature>
<dbReference type="Pfam" id="PF01940">
    <property type="entry name" value="DUF92"/>
    <property type="match status" value="1"/>
</dbReference>
<dbReference type="Proteomes" id="UP000657075">
    <property type="component" value="Unassembled WGS sequence"/>
</dbReference>
<feature type="transmembrane region" description="Helical" evidence="6">
    <location>
        <begin position="274"/>
        <end position="294"/>
    </location>
</feature>
<feature type="transmembrane region" description="Helical" evidence="6">
    <location>
        <begin position="181"/>
        <end position="201"/>
    </location>
</feature>
<comment type="subcellular location">
    <subcellularLocation>
        <location evidence="1">Membrane</location>
        <topology evidence="1">Multi-pass membrane protein</topology>
    </subcellularLocation>
</comment>